<reference evidence="3" key="1">
    <citation type="submission" date="2016-10" db="EMBL/GenBank/DDBJ databases">
        <authorList>
            <person name="Varghese N."/>
            <person name="Submissions S."/>
        </authorList>
    </citation>
    <scope>NUCLEOTIDE SEQUENCE [LARGE SCALE GENOMIC DNA]</scope>
    <source>
        <strain evidence="3">DSM 22361</strain>
    </source>
</reference>
<dbReference type="PANTHER" id="PTHR37841">
    <property type="entry name" value="GLR2918 PROTEIN"/>
    <property type="match status" value="1"/>
</dbReference>
<feature type="signal peptide" evidence="1">
    <location>
        <begin position="1"/>
        <end position="20"/>
    </location>
</feature>
<keyword evidence="3" id="KW-1185">Reference proteome</keyword>
<organism evidence="2 3">
    <name type="scientific">Sphingobacterium lactis</name>
    <dbReference type="NCBI Taxonomy" id="797291"/>
    <lineage>
        <taxon>Bacteria</taxon>
        <taxon>Pseudomonadati</taxon>
        <taxon>Bacteroidota</taxon>
        <taxon>Sphingobacteriia</taxon>
        <taxon>Sphingobacteriales</taxon>
        <taxon>Sphingobacteriaceae</taxon>
        <taxon>Sphingobacterium</taxon>
    </lineage>
</organism>
<protein>
    <submittedName>
        <fullName evidence="2">GLPGLI family protein</fullName>
    </submittedName>
</protein>
<evidence type="ECO:0000313" key="2">
    <source>
        <dbReference type="EMBL" id="SEG12082.1"/>
    </source>
</evidence>
<accession>A0A1H5XK31</accession>
<dbReference type="OrthoDB" id="753358at2"/>
<dbReference type="Pfam" id="PF14903">
    <property type="entry name" value="WG_beta_rep"/>
    <property type="match status" value="3"/>
</dbReference>
<proteinExistence type="predicted"/>
<gene>
    <name evidence="2" type="ORF">SAMN05421877_10530</name>
</gene>
<dbReference type="Proteomes" id="UP000236731">
    <property type="component" value="Unassembled WGS sequence"/>
</dbReference>
<dbReference type="RefSeq" id="WP_103905955.1">
    <property type="nucleotide sequence ID" value="NZ_CP049246.1"/>
</dbReference>
<name>A0A1H5XK31_9SPHI</name>
<dbReference type="PANTHER" id="PTHR37841:SF1">
    <property type="entry name" value="DUF3298 DOMAIN-CONTAINING PROTEIN"/>
    <property type="match status" value="1"/>
</dbReference>
<sequence>MKKIIIGVCAVICSISVGIAQVQKAFQIDYSGLIDGKKVETTPEGTVYLRAFVNANYVKVGPVDTDLYFFLSNKKSGETYIVVPTDEQYTLHMRDSYGDDIQVEFIPGKTKTIAGKTCKLAQFKVPYSSEEGEKDIIELWYTEEIPSLYWPEFGFLKQLPGAMLELSNNGNGLTAHEISVKELDKQVFEIPDGYSEVNMEEATAEEGEEDSIATEVDEDRYLYKDENTQLVGLMDEEGNIISPAEFSHIEYFRGGISPAIKSEGKYGAIDKQGKTILPFKYDYLSYDQEYDQYLYGEGEKYGFLNGKGEVLVPAKYDMVNHMIDGYGVVYLNEKSGIIDRTGKLVVPITHEAILETNGRNFVTSEGDQYVLYAINGNKMITKGYDLISLSTDSKLILVQKDEKYGYIDETGKVVIPLKYTSATAFNEGVAIVMENDDAESVYYINEKGERIEQ</sequence>
<keyword evidence="1" id="KW-0732">Signal</keyword>
<dbReference type="InterPro" id="IPR032774">
    <property type="entry name" value="WG_beta_rep"/>
</dbReference>
<dbReference type="EMBL" id="FNUT01000005">
    <property type="protein sequence ID" value="SEG12082.1"/>
    <property type="molecule type" value="Genomic_DNA"/>
</dbReference>
<evidence type="ECO:0000256" key="1">
    <source>
        <dbReference type="SAM" id="SignalP"/>
    </source>
</evidence>
<feature type="chain" id="PRO_5009289525" evidence="1">
    <location>
        <begin position="21"/>
        <end position="453"/>
    </location>
</feature>
<dbReference type="AlphaFoldDB" id="A0A1H5XK31"/>
<evidence type="ECO:0000313" key="3">
    <source>
        <dbReference type="Proteomes" id="UP000236731"/>
    </source>
</evidence>